<dbReference type="Gene3D" id="3.30.70.20">
    <property type="match status" value="2"/>
</dbReference>
<dbReference type="STRING" id="698762.SAMN00808754_2693"/>
<keyword evidence="1" id="KW-0813">Transport</keyword>
<dbReference type="AlphaFoldDB" id="A0A1W1W0Z7"/>
<keyword evidence="9" id="KW-1185">Reference proteome</keyword>
<evidence type="ECO:0000256" key="2">
    <source>
        <dbReference type="ARBA" id="ARBA00022485"/>
    </source>
</evidence>
<evidence type="ECO:0000256" key="6">
    <source>
        <dbReference type="ARBA" id="ARBA00023014"/>
    </source>
</evidence>
<dbReference type="CDD" id="cd10550">
    <property type="entry name" value="DMSOR_beta_like"/>
    <property type="match status" value="1"/>
</dbReference>
<dbReference type="GO" id="GO:0051539">
    <property type="term" value="F:4 iron, 4 sulfur cluster binding"/>
    <property type="evidence" value="ECO:0007669"/>
    <property type="project" value="UniProtKB-KW"/>
</dbReference>
<dbReference type="InterPro" id="IPR050294">
    <property type="entry name" value="RnfB_subfamily"/>
</dbReference>
<evidence type="ECO:0000256" key="1">
    <source>
        <dbReference type="ARBA" id="ARBA00022448"/>
    </source>
</evidence>
<dbReference type="RefSeq" id="WP_084666407.1">
    <property type="nucleotide sequence ID" value="NZ_LT838272.1"/>
</dbReference>
<dbReference type="OrthoDB" id="9810688at2"/>
<dbReference type="PANTHER" id="PTHR42859">
    <property type="entry name" value="OXIDOREDUCTASE"/>
    <property type="match status" value="1"/>
</dbReference>
<gene>
    <name evidence="8" type="ORF">SAMN00808754_2693</name>
</gene>
<keyword evidence="2" id="KW-0004">4Fe-4S</keyword>
<protein>
    <submittedName>
        <fullName evidence="8">Fe-S-cluster-containing dehydrogenase component</fullName>
    </submittedName>
</protein>
<evidence type="ECO:0000313" key="9">
    <source>
        <dbReference type="Proteomes" id="UP000192569"/>
    </source>
</evidence>
<evidence type="ECO:0000256" key="4">
    <source>
        <dbReference type="ARBA" id="ARBA00022982"/>
    </source>
</evidence>
<organism evidence="8 9">
    <name type="scientific">Thermanaeromonas toyohensis ToBE</name>
    <dbReference type="NCBI Taxonomy" id="698762"/>
    <lineage>
        <taxon>Bacteria</taxon>
        <taxon>Bacillati</taxon>
        <taxon>Bacillota</taxon>
        <taxon>Clostridia</taxon>
        <taxon>Neomoorellales</taxon>
        <taxon>Neomoorellaceae</taxon>
        <taxon>Thermanaeromonas</taxon>
    </lineage>
</organism>
<dbReference type="GO" id="GO:0046872">
    <property type="term" value="F:metal ion binding"/>
    <property type="evidence" value="ECO:0007669"/>
    <property type="project" value="UniProtKB-KW"/>
</dbReference>
<evidence type="ECO:0000256" key="5">
    <source>
        <dbReference type="ARBA" id="ARBA00023004"/>
    </source>
</evidence>
<feature type="domain" description="4Fe-4S ferredoxin-type" evidence="7">
    <location>
        <begin position="74"/>
        <end position="103"/>
    </location>
</feature>
<sequence length="154" mass="16373">MSKVLTVDPSLCTGCHRCEMWCSLTKYGEINPSRSNIYVLRREPAVDVPVICVQCGLCINACPTGALKRDGATDAVVVDADVCSGCGTCVKICPYGVLRLDEDTGVAAKCDLCGGSPACASHCPQGAIKYEDINKAAARRRELWAMACAVRIRG</sequence>
<feature type="domain" description="4Fe-4S ferredoxin-type" evidence="7">
    <location>
        <begin position="3"/>
        <end position="33"/>
    </location>
</feature>
<dbReference type="EMBL" id="LT838272">
    <property type="protein sequence ID" value="SMB99031.1"/>
    <property type="molecule type" value="Genomic_DNA"/>
</dbReference>
<proteinExistence type="predicted"/>
<dbReference type="Pfam" id="PF12800">
    <property type="entry name" value="Fer4_4"/>
    <property type="match status" value="1"/>
</dbReference>
<keyword evidence="4" id="KW-0249">Electron transport</keyword>
<dbReference type="PANTHER" id="PTHR42859:SF10">
    <property type="entry name" value="DIMETHYLSULFOXIDE REDUCTASE CHAIN B"/>
    <property type="match status" value="1"/>
</dbReference>
<dbReference type="SUPFAM" id="SSF54862">
    <property type="entry name" value="4Fe-4S ferredoxins"/>
    <property type="match status" value="1"/>
</dbReference>
<dbReference type="PROSITE" id="PS51379">
    <property type="entry name" value="4FE4S_FER_2"/>
    <property type="match status" value="4"/>
</dbReference>
<evidence type="ECO:0000256" key="3">
    <source>
        <dbReference type="ARBA" id="ARBA00022723"/>
    </source>
</evidence>
<accession>A0A1W1W0Z7</accession>
<evidence type="ECO:0000313" key="8">
    <source>
        <dbReference type="EMBL" id="SMB99031.1"/>
    </source>
</evidence>
<dbReference type="Proteomes" id="UP000192569">
    <property type="component" value="Chromosome I"/>
</dbReference>
<dbReference type="Pfam" id="PF13247">
    <property type="entry name" value="Fer4_11"/>
    <property type="match status" value="1"/>
</dbReference>
<dbReference type="PROSITE" id="PS00198">
    <property type="entry name" value="4FE4S_FER_1"/>
    <property type="match status" value="1"/>
</dbReference>
<evidence type="ECO:0000259" key="7">
    <source>
        <dbReference type="PROSITE" id="PS51379"/>
    </source>
</evidence>
<keyword evidence="5" id="KW-0408">Iron</keyword>
<feature type="domain" description="4Fe-4S ferredoxin-type" evidence="7">
    <location>
        <begin position="107"/>
        <end position="133"/>
    </location>
</feature>
<keyword evidence="3" id="KW-0479">Metal-binding</keyword>
<reference evidence="8 9" key="1">
    <citation type="submission" date="2017-04" db="EMBL/GenBank/DDBJ databases">
        <authorList>
            <person name="Afonso C.L."/>
            <person name="Miller P.J."/>
            <person name="Scott M.A."/>
            <person name="Spackman E."/>
            <person name="Goraichik I."/>
            <person name="Dimitrov K.M."/>
            <person name="Suarez D.L."/>
            <person name="Swayne D.E."/>
        </authorList>
    </citation>
    <scope>NUCLEOTIDE SEQUENCE [LARGE SCALE GENOMIC DNA]</scope>
    <source>
        <strain evidence="8 9">ToBE</strain>
    </source>
</reference>
<keyword evidence="6" id="KW-0411">Iron-sulfur</keyword>
<feature type="domain" description="4Fe-4S ferredoxin-type" evidence="7">
    <location>
        <begin position="42"/>
        <end position="72"/>
    </location>
</feature>
<name>A0A1W1W0Z7_9FIRM</name>
<dbReference type="InterPro" id="IPR017896">
    <property type="entry name" value="4Fe4S_Fe-S-bd"/>
</dbReference>
<dbReference type="InterPro" id="IPR017900">
    <property type="entry name" value="4Fe4S_Fe_S_CS"/>
</dbReference>